<evidence type="ECO:0000313" key="7">
    <source>
        <dbReference type="Proteomes" id="UP000245119"/>
    </source>
</evidence>
<dbReference type="SUPFAM" id="SSF51735">
    <property type="entry name" value="NAD(P)-binding Rossmann-fold domains"/>
    <property type="match status" value="1"/>
</dbReference>
<dbReference type="PRINTS" id="PR00081">
    <property type="entry name" value="GDHRDH"/>
</dbReference>
<dbReference type="STRING" id="400727.A0A2T7PKL0"/>
<evidence type="ECO:0000313" key="6">
    <source>
        <dbReference type="EMBL" id="PVD33963.1"/>
    </source>
</evidence>
<evidence type="ECO:0000256" key="3">
    <source>
        <dbReference type="ARBA" id="ARBA00023128"/>
    </source>
</evidence>
<feature type="compositionally biased region" description="Polar residues" evidence="5">
    <location>
        <begin position="319"/>
        <end position="336"/>
    </location>
</feature>
<keyword evidence="7" id="KW-1185">Reference proteome</keyword>
<sequence>MQQMLRPGWSAAWRAAVGPPSPSPHPTPPADAHAAAHASRSNVTAKRLAATQSGRRNMGPVSGPVSAPTDSISSLGHRGSLVRKLEEEGNLSSSVRVRHIVHEAELLYRACIQLAVPPASPVCTDGVHVTQAHLTRPPLVPLPSYVDGCSGAAIQHISFREGGSESKPPKKTENGICFHVSQVSGCLSWVSTQRPTLPMLAFVPSAVTVMPECTLHPALMSALLQVMAGTRRRLVKHIGCLLSEVKTMSIVVLVPPCRWLRAGDQRQSCSPHRQQSVVVVVDDEHHRRCSPRQHHHKSHSCLPSQRIQDASGPSRLALTPNSTRSHSHSGVFQLASQGAPPARDMQPSPASSSRSRAVSSDEDEVTYVWKEGRVQVHHARDGASTPDFSSSGQHVHYVWRNGNVERVITGSNHVKSSQLTNSGRLILQTQSRPCVRLFVCPIGVTVCGGGAAKNSQGRKLLRRHNTHHLPRQLCDRYHRGLQTLVLSHSEFSVFFIFTTLSISLAGVSAPWWPESKVSPRSRCGLSAFLSPDVLHGQSVEMSSWRPFSSHKALDILEMTLTEKLSKEKPAKAKATNMAAVDSFELLWREISKVFSDVRDALAFVGAYYLARRSITVAGHIANAFYVHLYSKVVDEMDFVKRYGPWAVITGGSDGIGKAYAQELARNGLNVLLISKEERKLMKTAKEIEETFSVKAEYICVDFATEDSIYEAIKNKIADKEIGILVNNVGVMYDYPQMFLDVPEKKLWQLIFVNVAAATMMTHMILPQMVERKKGAVVIVSSGSCSQITPQMTVYAATKTYLDYFCRGLEYEYKDSGITVQCLMPFYVATQMTSFSKTLSRTSFFIPSAPTFARSAIRTLGYSSRTTGYFPHTLQHWIAMMCPEWLWKRAASSLNTALREQAKLLLKQHP</sequence>
<evidence type="ECO:0000256" key="2">
    <source>
        <dbReference type="ARBA" id="ARBA00022857"/>
    </source>
</evidence>
<dbReference type="OrthoDB" id="5545019at2759"/>
<proteinExistence type="inferred from homology"/>
<keyword evidence="2" id="KW-0521">NADP</keyword>
<protein>
    <recommendedName>
        <fullName evidence="8">Inactive hydroxysteroid dehydrogenase-like protein 1</fullName>
    </recommendedName>
</protein>
<dbReference type="GO" id="GO:0005739">
    <property type="term" value="C:mitochondrion"/>
    <property type="evidence" value="ECO:0007669"/>
    <property type="project" value="UniProtKB-SubCell"/>
</dbReference>
<name>A0A2T7PKL0_POMCA</name>
<evidence type="ECO:0000256" key="5">
    <source>
        <dbReference type="SAM" id="MobiDB-lite"/>
    </source>
</evidence>
<comment type="caution">
    <text evidence="6">The sequence shown here is derived from an EMBL/GenBank/DDBJ whole genome shotgun (WGS) entry which is preliminary data.</text>
</comment>
<feature type="compositionally biased region" description="Low complexity" evidence="5">
    <location>
        <begin position="347"/>
        <end position="358"/>
    </location>
</feature>
<dbReference type="InterPro" id="IPR036291">
    <property type="entry name" value="NAD(P)-bd_dom_sf"/>
</dbReference>
<reference evidence="6 7" key="1">
    <citation type="submission" date="2018-04" db="EMBL/GenBank/DDBJ databases">
        <title>The genome of golden apple snail Pomacea canaliculata provides insight into stress tolerance and invasive adaptation.</title>
        <authorList>
            <person name="Liu C."/>
            <person name="Liu B."/>
            <person name="Ren Y."/>
            <person name="Zhang Y."/>
            <person name="Wang H."/>
            <person name="Li S."/>
            <person name="Jiang F."/>
            <person name="Yin L."/>
            <person name="Zhang G."/>
            <person name="Qian W."/>
            <person name="Fan W."/>
        </authorList>
    </citation>
    <scope>NUCLEOTIDE SEQUENCE [LARGE SCALE GENOMIC DNA]</scope>
    <source>
        <strain evidence="6">SZHN2017</strain>
        <tissue evidence="6">Muscle</tissue>
    </source>
</reference>
<evidence type="ECO:0000256" key="1">
    <source>
        <dbReference type="ARBA" id="ARBA00004173"/>
    </source>
</evidence>
<dbReference type="InterPro" id="IPR052149">
    <property type="entry name" value="17-beta-HSD3-like"/>
</dbReference>
<comment type="similarity">
    <text evidence="4">Belongs to the short-chain dehydrogenases/reductases (SDR) family. 17-beta-HSD 3 subfamily.</text>
</comment>
<dbReference type="PANTHER" id="PTHR44889:SF1">
    <property type="entry name" value="INACTIVE HYDROXYSTEROID DEHYDROGENASE-LIKE PROTEIN 1"/>
    <property type="match status" value="1"/>
</dbReference>
<dbReference type="EMBL" id="PZQS01000003">
    <property type="protein sequence ID" value="PVD33963.1"/>
    <property type="molecule type" value="Genomic_DNA"/>
</dbReference>
<evidence type="ECO:0008006" key="8">
    <source>
        <dbReference type="Google" id="ProtNLM"/>
    </source>
</evidence>
<gene>
    <name evidence="6" type="ORF">C0Q70_05225</name>
</gene>
<comment type="subcellular location">
    <subcellularLocation>
        <location evidence="1">Mitochondrion</location>
    </subcellularLocation>
</comment>
<dbReference type="PANTHER" id="PTHR44889">
    <property type="entry name" value="INACTIVE HYDROXYSTEROID DEHYDROGENASE-LIKE PROTEIN 1"/>
    <property type="match status" value="1"/>
</dbReference>
<keyword evidence="3" id="KW-0496">Mitochondrion</keyword>
<accession>A0A2T7PKL0</accession>
<feature type="compositionally biased region" description="Pro residues" evidence="5">
    <location>
        <begin position="19"/>
        <end position="29"/>
    </location>
</feature>
<dbReference type="Gene3D" id="3.40.50.720">
    <property type="entry name" value="NAD(P)-binding Rossmann-like Domain"/>
    <property type="match status" value="1"/>
</dbReference>
<evidence type="ECO:0000256" key="4">
    <source>
        <dbReference type="ARBA" id="ARBA00038261"/>
    </source>
</evidence>
<feature type="compositionally biased region" description="Low complexity" evidence="5">
    <location>
        <begin position="30"/>
        <end position="39"/>
    </location>
</feature>
<feature type="compositionally biased region" description="Polar residues" evidence="5">
    <location>
        <begin position="40"/>
        <end position="55"/>
    </location>
</feature>
<dbReference type="InterPro" id="IPR002347">
    <property type="entry name" value="SDR_fam"/>
</dbReference>
<organism evidence="6 7">
    <name type="scientific">Pomacea canaliculata</name>
    <name type="common">Golden apple snail</name>
    <dbReference type="NCBI Taxonomy" id="400727"/>
    <lineage>
        <taxon>Eukaryota</taxon>
        <taxon>Metazoa</taxon>
        <taxon>Spiralia</taxon>
        <taxon>Lophotrochozoa</taxon>
        <taxon>Mollusca</taxon>
        <taxon>Gastropoda</taxon>
        <taxon>Caenogastropoda</taxon>
        <taxon>Architaenioglossa</taxon>
        <taxon>Ampullarioidea</taxon>
        <taxon>Ampullariidae</taxon>
        <taxon>Pomacea</taxon>
    </lineage>
</organism>
<dbReference type="FunFam" id="3.40.50.720:FF:000137">
    <property type="entry name" value="Hydroxysteroid (17-beta) dehydrogenase 3"/>
    <property type="match status" value="1"/>
</dbReference>
<dbReference type="Pfam" id="PF00106">
    <property type="entry name" value="adh_short"/>
    <property type="match status" value="1"/>
</dbReference>
<dbReference type="Proteomes" id="UP000245119">
    <property type="component" value="Linkage Group LG3"/>
</dbReference>
<feature type="region of interest" description="Disordered" evidence="5">
    <location>
        <begin position="283"/>
        <end position="364"/>
    </location>
</feature>
<dbReference type="CDD" id="cd05356">
    <property type="entry name" value="17beta-HSD1_like_SDR_c"/>
    <property type="match status" value="1"/>
</dbReference>
<feature type="region of interest" description="Disordered" evidence="5">
    <location>
        <begin position="1"/>
        <end position="75"/>
    </location>
</feature>
<feature type="compositionally biased region" description="Basic residues" evidence="5">
    <location>
        <begin position="287"/>
        <end position="299"/>
    </location>
</feature>
<dbReference type="AlphaFoldDB" id="A0A2T7PKL0"/>